<proteinExistence type="predicted"/>
<dbReference type="Proteomes" id="UP000292082">
    <property type="component" value="Unassembled WGS sequence"/>
</dbReference>
<evidence type="ECO:0000313" key="3">
    <source>
        <dbReference type="Proteomes" id="UP000292082"/>
    </source>
</evidence>
<organism evidence="2 3">
    <name type="scientific">Dichomitus squalens</name>
    <dbReference type="NCBI Taxonomy" id="114155"/>
    <lineage>
        <taxon>Eukaryota</taxon>
        <taxon>Fungi</taxon>
        <taxon>Dikarya</taxon>
        <taxon>Basidiomycota</taxon>
        <taxon>Agaricomycotina</taxon>
        <taxon>Agaricomycetes</taxon>
        <taxon>Polyporales</taxon>
        <taxon>Polyporaceae</taxon>
        <taxon>Dichomitus</taxon>
    </lineage>
</organism>
<reference evidence="2 3" key="1">
    <citation type="submission" date="2019-01" db="EMBL/GenBank/DDBJ databases">
        <title>Draft genome sequences of three monokaryotic isolates of the white-rot basidiomycete fungus Dichomitus squalens.</title>
        <authorList>
            <consortium name="DOE Joint Genome Institute"/>
            <person name="Lopez S.C."/>
            <person name="Andreopoulos B."/>
            <person name="Pangilinan J."/>
            <person name="Lipzen A."/>
            <person name="Riley R."/>
            <person name="Ahrendt S."/>
            <person name="Ng V."/>
            <person name="Barry K."/>
            <person name="Daum C."/>
            <person name="Grigoriev I.V."/>
            <person name="Hilden K.S."/>
            <person name="Makela M.R."/>
            <person name="de Vries R.P."/>
        </authorList>
    </citation>
    <scope>NUCLEOTIDE SEQUENCE [LARGE SCALE GENOMIC DNA]</scope>
    <source>
        <strain evidence="2 3">CBS 464.89</strain>
    </source>
</reference>
<dbReference type="AlphaFoldDB" id="A0A4Q9Q4L9"/>
<evidence type="ECO:0000313" key="2">
    <source>
        <dbReference type="EMBL" id="TBU62313.1"/>
    </source>
</evidence>
<name>A0A4Q9Q4L9_9APHY</name>
<sequence length="153" mass="16930">MTESCVKAANPTVEYVDVVSPRTCLPAVPVVHIHTPVKVPFPFPVTVPADIRRQRRAVVLVHGTVHRAVHQDVMYAFGRIRTAPLARPSYDDAASGMSNKTRRLPDTPLFSTCLFRAHLTVLCEKPALLLRPGECPSTPPHTRYATTRHGLPH</sequence>
<feature type="region of interest" description="Disordered" evidence="1">
    <location>
        <begin position="134"/>
        <end position="153"/>
    </location>
</feature>
<gene>
    <name evidence="2" type="ORF">BD310DRAFT_919131</name>
</gene>
<protein>
    <submittedName>
        <fullName evidence="2">Uncharacterized protein</fullName>
    </submittedName>
</protein>
<accession>A0A4Q9Q4L9</accession>
<keyword evidence="3" id="KW-1185">Reference proteome</keyword>
<evidence type="ECO:0000256" key="1">
    <source>
        <dbReference type="SAM" id="MobiDB-lite"/>
    </source>
</evidence>
<dbReference type="EMBL" id="ML145094">
    <property type="protein sequence ID" value="TBU62313.1"/>
    <property type="molecule type" value="Genomic_DNA"/>
</dbReference>